<dbReference type="InterPro" id="IPR048279">
    <property type="entry name" value="MdtK-like"/>
</dbReference>
<evidence type="ECO:0000256" key="3">
    <source>
        <dbReference type="ARBA" id="ARBA00022449"/>
    </source>
</evidence>
<dbReference type="InterPro" id="IPR002528">
    <property type="entry name" value="MATE_fam"/>
</dbReference>
<feature type="transmembrane region" description="Helical" evidence="10">
    <location>
        <begin position="381"/>
        <end position="401"/>
    </location>
</feature>
<evidence type="ECO:0000256" key="6">
    <source>
        <dbReference type="ARBA" id="ARBA00022989"/>
    </source>
</evidence>
<evidence type="ECO:0000256" key="4">
    <source>
        <dbReference type="ARBA" id="ARBA00022475"/>
    </source>
</evidence>
<keyword evidence="12" id="KW-1185">Reference proteome</keyword>
<evidence type="ECO:0000256" key="5">
    <source>
        <dbReference type="ARBA" id="ARBA00022692"/>
    </source>
</evidence>
<feature type="transmembrane region" description="Helical" evidence="10">
    <location>
        <begin position="214"/>
        <end position="235"/>
    </location>
</feature>
<keyword evidence="8 10" id="KW-0472">Membrane</keyword>
<feature type="transmembrane region" description="Helical" evidence="10">
    <location>
        <begin position="345"/>
        <end position="369"/>
    </location>
</feature>
<dbReference type="PANTHER" id="PTHR43298:SF2">
    <property type="entry name" value="FMN_FAD EXPORTER YEEO-RELATED"/>
    <property type="match status" value="1"/>
</dbReference>
<keyword evidence="6 10" id="KW-1133">Transmembrane helix</keyword>
<dbReference type="PANTHER" id="PTHR43298">
    <property type="entry name" value="MULTIDRUG RESISTANCE PROTEIN NORM-RELATED"/>
    <property type="match status" value="1"/>
</dbReference>
<dbReference type="OrthoDB" id="9776324at2"/>
<reference evidence="11 12" key="1">
    <citation type="submission" date="2019-03" db="EMBL/GenBank/DDBJ databases">
        <authorList>
            <person name="Kim M.K.M."/>
        </authorList>
    </citation>
    <scope>NUCLEOTIDE SEQUENCE [LARGE SCALE GENOMIC DNA]</scope>
    <source>
        <strain evidence="11 12">17J68-15</strain>
    </source>
</reference>
<dbReference type="Proteomes" id="UP000295164">
    <property type="component" value="Unassembled WGS sequence"/>
</dbReference>
<feature type="transmembrane region" description="Helical" evidence="10">
    <location>
        <begin position="301"/>
        <end position="324"/>
    </location>
</feature>
<keyword evidence="4" id="KW-1003">Cell membrane</keyword>
<feature type="transmembrane region" description="Helical" evidence="10">
    <location>
        <begin position="256"/>
        <end position="281"/>
    </location>
</feature>
<dbReference type="GO" id="GO:0042910">
    <property type="term" value="F:xenobiotic transmembrane transporter activity"/>
    <property type="evidence" value="ECO:0007669"/>
    <property type="project" value="InterPro"/>
</dbReference>
<dbReference type="CDD" id="cd13139">
    <property type="entry name" value="MATE_like_14"/>
    <property type="match status" value="1"/>
</dbReference>
<feature type="transmembrane region" description="Helical" evidence="10">
    <location>
        <begin position="154"/>
        <end position="176"/>
    </location>
</feature>
<feature type="transmembrane region" description="Helical" evidence="10">
    <location>
        <begin position="413"/>
        <end position="431"/>
    </location>
</feature>
<protein>
    <recommendedName>
        <fullName evidence="9">Multidrug-efflux transporter</fullName>
    </recommendedName>
</protein>
<gene>
    <name evidence="11" type="ORF">E0486_09495</name>
</gene>
<feature type="transmembrane region" description="Helical" evidence="10">
    <location>
        <begin position="81"/>
        <end position="101"/>
    </location>
</feature>
<evidence type="ECO:0000256" key="10">
    <source>
        <dbReference type="SAM" id="Phobius"/>
    </source>
</evidence>
<feature type="transmembrane region" description="Helical" evidence="10">
    <location>
        <begin position="35"/>
        <end position="61"/>
    </location>
</feature>
<evidence type="ECO:0000256" key="7">
    <source>
        <dbReference type="ARBA" id="ARBA00023065"/>
    </source>
</evidence>
<accession>A0A4R4E3C8</accession>
<comment type="subcellular location">
    <subcellularLocation>
        <location evidence="1">Cell membrane</location>
        <topology evidence="1">Multi-pass membrane protein</topology>
    </subcellularLocation>
</comment>
<keyword evidence="3" id="KW-0050">Antiport</keyword>
<dbReference type="Pfam" id="PF01554">
    <property type="entry name" value="MatE"/>
    <property type="match status" value="2"/>
</dbReference>
<dbReference type="GO" id="GO:0015297">
    <property type="term" value="F:antiporter activity"/>
    <property type="evidence" value="ECO:0007669"/>
    <property type="project" value="UniProtKB-KW"/>
</dbReference>
<keyword evidence="7" id="KW-0406">Ion transport</keyword>
<sequence length="470" mass="50109">MAPPDTSRASTFTIIRRAVLKGEQQDFTQGSLRRAVVLLAIPMIIEMIMESIFALVDLFFVSKLGKHAVSTVGLTESVLTLVYSLGMGGSMAATALVARRVGEKNPKAAANTAMQAILAGLLLSLVMSITGIIFAPDILHLLKAEPETIAMGTAYTRTMMASSTAIILLFLINGIFRGAGDASLAMKSLTLANVCNIILCPILILGWGPIPAQGLFGAALATTIGRSIGVLYQLAHLFRGKGVIRLSKAAVVAEWSLIRNLLSVAWPAALQFLIGSCSWIFLARLVAETGGSTASAGYMTAIRLLVFFILPAWGISNAAATLVGQNLGAQNPARAEAAVWKTVQYNAVFMLGVTLLFELAARPLIGFFAQDPAVIEVGVRALRIVSAAYLFYGAGMVFTNALNGAGDTRTPTWINVFGFWLFQIPLAWLLAKGFDLGPTGVFVAIPVSETLITLASFYFFKKGKWKQVVV</sequence>
<dbReference type="GO" id="GO:0006811">
    <property type="term" value="P:monoatomic ion transport"/>
    <property type="evidence" value="ECO:0007669"/>
    <property type="project" value="UniProtKB-KW"/>
</dbReference>
<dbReference type="InterPro" id="IPR050222">
    <property type="entry name" value="MATE_MdtK"/>
</dbReference>
<feature type="transmembrane region" description="Helical" evidence="10">
    <location>
        <begin position="437"/>
        <end position="460"/>
    </location>
</feature>
<keyword evidence="2" id="KW-0813">Transport</keyword>
<dbReference type="AlphaFoldDB" id="A0A4R4E3C8"/>
<evidence type="ECO:0000256" key="2">
    <source>
        <dbReference type="ARBA" id="ARBA00022448"/>
    </source>
</evidence>
<organism evidence="11 12">
    <name type="scientific">Flaviaesturariibacter aridisoli</name>
    <dbReference type="NCBI Taxonomy" id="2545761"/>
    <lineage>
        <taxon>Bacteria</taxon>
        <taxon>Pseudomonadati</taxon>
        <taxon>Bacteroidota</taxon>
        <taxon>Chitinophagia</taxon>
        <taxon>Chitinophagales</taxon>
        <taxon>Chitinophagaceae</taxon>
        <taxon>Flaviaestuariibacter</taxon>
    </lineage>
</organism>
<evidence type="ECO:0000313" key="12">
    <source>
        <dbReference type="Proteomes" id="UP000295164"/>
    </source>
</evidence>
<evidence type="ECO:0000256" key="8">
    <source>
        <dbReference type="ARBA" id="ARBA00023136"/>
    </source>
</evidence>
<evidence type="ECO:0000313" key="11">
    <source>
        <dbReference type="EMBL" id="TCZ71826.1"/>
    </source>
</evidence>
<evidence type="ECO:0000256" key="1">
    <source>
        <dbReference type="ARBA" id="ARBA00004651"/>
    </source>
</evidence>
<feature type="transmembrane region" description="Helical" evidence="10">
    <location>
        <begin position="113"/>
        <end position="134"/>
    </location>
</feature>
<feature type="transmembrane region" description="Helical" evidence="10">
    <location>
        <begin position="188"/>
        <end position="208"/>
    </location>
</feature>
<keyword evidence="5 10" id="KW-0812">Transmembrane</keyword>
<dbReference type="NCBIfam" id="TIGR00797">
    <property type="entry name" value="matE"/>
    <property type="match status" value="1"/>
</dbReference>
<dbReference type="PIRSF" id="PIRSF006603">
    <property type="entry name" value="DinF"/>
    <property type="match status" value="1"/>
</dbReference>
<evidence type="ECO:0000256" key="9">
    <source>
        <dbReference type="ARBA" id="ARBA00031636"/>
    </source>
</evidence>
<dbReference type="EMBL" id="SKFH01000012">
    <property type="protein sequence ID" value="TCZ71826.1"/>
    <property type="molecule type" value="Genomic_DNA"/>
</dbReference>
<comment type="caution">
    <text evidence="11">The sequence shown here is derived from an EMBL/GenBank/DDBJ whole genome shotgun (WGS) entry which is preliminary data.</text>
</comment>
<name>A0A4R4E3C8_9BACT</name>
<dbReference type="GO" id="GO:0005886">
    <property type="term" value="C:plasma membrane"/>
    <property type="evidence" value="ECO:0007669"/>
    <property type="project" value="UniProtKB-SubCell"/>
</dbReference>
<proteinExistence type="predicted"/>